<dbReference type="Gene3D" id="2.40.128.630">
    <property type="match status" value="1"/>
</dbReference>
<reference evidence="4 5" key="1">
    <citation type="submission" date="2015-05" db="EMBL/GenBank/DDBJ databases">
        <title>Genome sequencing and analysis of members of genus Stenotrophomonas.</title>
        <authorList>
            <person name="Patil P.P."/>
            <person name="Midha S."/>
            <person name="Patil P.B."/>
        </authorList>
    </citation>
    <scope>NUCLEOTIDE SEQUENCE [LARGE SCALE GENOMIC DNA]</scope>
    <source>
        <strain evidence="4 5">DSM 18941</strain>
    </source>
</reference>
<feature type="region of interest" description="Disordered" evidence="1">
    <location>
        <begin position="124"/>
        <end position="147"/>
    </location>
</feature>
<dbReference type="InterPro" id="IPR011047">
    <property type="entry name" value="Quinoprotein_ADH-like_sf"/>
</dbReference>
<dbReference type="PANTHER" id="PTHR34512:SF30">
    <property type="entry name" value="OUTER MEMBRANE PROTEIN ASSEMBLY FACTOR BAMB"/>
    <property type="match status" value="1"/>
</dbReference>
<evidence type="ECO:0000313" key="5">
    <source>
        <dbReference type="Proteomes" id="UP000051863"/>
    </source>
</evidence>
<dbReference type="Proteomes" id="UP000051863">
    <property type="component" value="Unassembled WGS sequence"/>
</dbReference>
<keyword evidence="2" id="KW-0732">Signal</keyword>
<accession>A0A0R0CJ09</accession>
<dbReference type="Pfam" id="PF13360">
    <property type="entry name" value="PQQ_2"/>
    <property type="match status" value="1"/>
</dbReference>
<dbReference type="SUPFAM" id="SSF50998">
    <property type="entry name" value="Quinoprotein alcohol dehydrogenase-like"/>
    <property type="match status" value="1"/>
</dbReference>
<protein>
    <recommendedName>
        <fullName evidence="3">Pyrrolo-quinoline quinone repeat domain-containing protein</fullName>
    </recommendedName>
</protein>
<feature type="region of interest" description="Disordered" evidence="1">
    <location>
        <begin position="230"/>
        <end position="249"/>
    </location>
</feature>
<feature type="signal peptide" evidence="2">
    <location>
        <begin position="1"/>
        <end position="32"/>
    </location>
</feature>
<evidence type="ECO:0000256" key="2">
    <source>
        <dbReference type="SAM" id="SignalP"/>
    </source>
</evidence>
<organism evidence="4 5">
    <name type="scientific">Stenotrophomonas terrae</name>
    <dbReference type="NCBI Taxonomy" id="405446"/>
    <lineage>
        <taxon>Bacteria</taxon>
        <taxon>Pseudomonadati</taxon>
        <taxon>Pseudomonadota</taxon>
        <taxon>Gammaproteobacteria</taxon>
        <taxon>Lysobacterales</taxon>
        <taxon>Lysobacteraceae</taxon>
        <taxon>Stenotrophomonas</taxon>
    </lineage>
</organism>
<keyword evidence="5" id="KW-1185">Reference proteome</keyword>
<dbReference type="PANTHER" id="PTHR34512">
    <property type="entry name" value="CELL SURFACE PROTEIN"/>
    <property type="match status" value="1"/>
</dbReference>
<evidence type="ECO:0000259" key="3">
    <source>
        <dbReference type="Pfam" id="PF13360"/>
    </source>
</evidence>
<sequence length="546" mass="58754">MEQPKANLLHRHLPLLAVLACLLLLPARAARAADDLSGYWLGEIGSPREKVSIGLNLQADANGRYDMQLDLPIAHLRSLPLHGKADIDDNNTLVHRSLHMALRLQDKELTGTLLGSGERLRLRRGDRDSLPSTNPGNTSPQALSGPRWKTHLGGQIFASPVITDGTAYIGTTAGTLFAVNLADGSLRWGSALGYPIYATALVTDDAVFVNSDGGYLHRLERKTGREQWRSSIQDARSSREPPQPQSAAWEWQGPRPLLGDGLLYVGGSDGSVQALDMRTGASRWKRQLAGRIQHGLASDGTQLFAVTEAGVVQALNARTGTPLWQYRLASRPGAAPVVHRGRVFCNDRSGVLHAIDARTGNALWMTQFWTSWIESEPSFEGNTLYIGSSDLRKVSAIDINNGRVLWRTDVGGWSWGTPLALGDQLLVGMAAGHPYFIDHAAGIGVLDRRDGRLLATHALPTGRGFQWGVAGTLAHHADVLVAADIEGVLMGFALDAMIQSSTNTTQANALRPTPTSLPPRIAATVTSTANATAAGRMPTVNNKDPR</sequence>
<feature type="chain" id="PRO_5006394137" description="Pyrrolo-quinoline quinone repeat domain-containing protein" evidence="2">
    <location>
        <begin position="33"/>
        <end position="546"/>
    </location>
</feature>
<feature type="compositionally biased region" description="Polar residues" evidence="1">
    <location>
        <begin position="131"/>
        <end position="142"/>
    </location>
</feature>
<dbReference type="PATRIC" id="fig|405446.3.peg.352"/>
<dbReference type="InterPro" id="IPR018391">
    <property type="entry name" value="PQQ_b-propeller_rpt"/>
</dbReference>
<name>A0A0R0CJ09_9GAMM</name>
<feature type="domain" description="Pyrrolo-quinoline quinone repeat" evidence="3">
    <location>
        <begin position="269"/>
        <end position="365"/>
    </location>
</feature>
<evidence type="ECO:0000313" key="4">
    <source>
        <dbReference type="EMBL" id="KRG69901.1"/>
    </source>
</evidence>
<evidence type="ECO:0000256" key="1">
    <source>
        <dbReference type="SAM" id="MobiDB-lite"/>
    </source>
</evidence>
<dbReference type="SMART" id="SM00564">
    <property type="entry name" value="PQQ"/>
    <property type="match status" value="6"/>
</dbReference>
<gene>
    <name evidence="4" type="ORF">ABB27_05205</name>
</gene>
<dbReference type="AlphaFoldDB" id="A0A0R0CJ09"/>
<dbReference type="EMBL" id="LDJJ01000014">
    <property type="protein sequence ID" value="KRG69901.1"/>
    <property type="molecule type" value="Genomic_DNA"/>
</dbReference>
<comment type="caution">
    <text evidence="4">The sequence shown here is derived from an EMBL/GenBank/DDBJ whole genome shotgun (WGS) entry which is preliminary data.</text>
</comment>
<proteinExistence type="predicted"/>
<dbReference type="InterPro" id="IPR002372">
    <property type="entry name" value="PQQ_rpt_dom"/>
</dbReference>
<dbReference type="InterPro" id="IPR015943">
    <property type="entry name" value="WD40/YVTN_repeat-like_dom_sf"/>
</dbReference>
<dbReference type="Gene3D" id="2.130.10.10">
    <property type="entry name" value="YVTN repeat-like/Quinoprotein amine dehydrogenase"/>
    <property type="match status" value="1"/>
</dbReference>